<comment type="subcellular location">
    <subcellularLocation>
        <location evidence="1 14">Cell outer membrane</location>
        <topology evidence="1 14">Multi-pass membrane protein</topology>
    </subcellularLocation>
</comment>
<dbReference type="InterPro" id="IPR012910">
    <property type="entry name" value="Plug_dom"/>
</dbReference>
<evidence type="ECO:0000256" key="11">
    <source>
        <dbReference type="ARBA" id="ARBA00023136"/>
    </source>
</evidence>
<dbReference type="InterPro" id="IPR039426">
    <property type="entry name" value="TonB-dep_rcpt-like"/>
</dbReference>
<evidence type="ECO:0000256" key="8">
    <source>
        <dbReference type="ARBA" id="ARBA00023004"/>
    </source>
</evidence>
<dbReference type="Pfam" id="PF07715">
    <property type="entry name" value="Plug"/>
    <property type="match status" value="1"/>
</dbReference>
<keyword evidence="12 21" id="KW-0675">Receptor</keyword>
<keyword evidence="13 14" id="KW-0998">Cell outer membrane</keyword>
<evidence type="ECO:0000256" key="13">
    <source>
        <dbReference type="ARBA" id="ARBA00023237"/>
    </source>
</evidence>
<dbReference type="PANTHER" id="PTHR32552:SF82">
    <property type="entry name" value="FCUA PROTEIN"/>
    <property type="match status" value="1"/>
</dbReference>
<organism evidence="21 22">
    <name type="scientific">Sphingomonas tagetis</name>
    <dbReference type="NCBI Taxonomy" id="2949092"/>
    <lineage>
        <taxon>Bacteria</taxon>
        <taxon>Pseudomonadati</taxon>
        <taxon>Pseudomonadota</taxon>
        <taxon>Alphaproteobacteria</taxon>
        <taxon>Sphingomonadales</taxon>
        <taxon>Sphingomonadaceae</taxon>
        <taxon>Sphingomonas</taxon>
    </lineage>
</organism>
<evidence type="ECO:0000256" key="14">
    <source>
        <dbReference type="PROSITE-ProRule" id="PRU01360"/>
    </source>
</evidence>
<dbReference type="InterPro" id="IPR037066">
    <property type="entry name" value="Plug_dom_sf"/>
</dbReference>
<evidence type="ECO:0000256" key="5">
    <source>
        <dbReference type="ARBA" id="ARBA00022496"/>
    </source>
</evidence>
<feature type="short sequence motif" description="TonB C-terminal box" evidence="16">
    <location>
        <begin position="698"/>
        <end position="715"/>
    </location>
</feature>
<keyword evidence="8" id="KW-0408">Iron</keyword>
<dbReference type="EMBL" id="JAMLDX010000007">
    <property type="protein sequence ID" value="MCP3730927.1"/>
    <property type="molecule type" value="Genomic_DNA"/>
</dbReference>
<dbReference type="GO" id="GO:0015891">
    <property type="term" value="P:siderophore transport"/>
    <property type="evidence" value="ECO:0007669"/>
    <property type="project" value="InterPro"/>
</dbReference>
<keyword evidence="7 18" id="KW-0732">Signal</keyword>
<dbReference type="InterPro" id="IPR036942">
    <property type="entry name" value="Beta-barrel_TonB_sf"/>
</dbReference>
<evidence type="ECO:0000313" key="22">
    <source>
        <dbReference type="Proteomes" id="UP001139451"/>
    </source>
</evidence>
<reference evidence="21" key="1">
    <citation type="submission" date="2022-05" db="EMBL/GenBank/DDBJ databases">
        <title>Sphingomonas sp. strain MG17 Genome sequencing and assembly.</title>
        <authorList>
            <person name="Kim I."/>
        </authorList>
    </citation>
    <scope>NUCLEOTIDE SEQUENCE</scope>
    <source>
        <strain evidence="21">MG17</strain>
    </source>
</reference>
<evidence type="ECO:0000256" key="6">
    <source>
        <dbReference type="ARBA" id="ARBA00022692"/>
    </source>
</evidence>
<dbReference type="InterPro" id="IPR010105">
    <property type="entry name" value="TonB_sidphr_rcpt"/>
</dbReference>
<dbReference type="InterPro" id="IPR010916">
    <property type="entry name" value="TonB_box_CS"/>
</dbReference>
<dbReference type="NCBIfam" id="TIGR01783">
    <property type="entry name" value="TonB-siderophor"/>
    <property type="match status" value="1"/>
</dbReference>
<dbReference type="AlphaFoldDB" id="A0A9X2HJR3"/>
<evidence type="ECO:0000256" key="4">
    <source>
        <dbReference type="ARBA" id="ARBA00022452"/>
    </source>
</evidence>
<accession>A0A9X2HJR3</accession>
<evidence type="ECO:0000313" key="21">
    <source>
        <dbReference type="EMBL" id="MCP3730927.1"/>
    </source>
</evidence>
<protein>
    <submittedName>
        <fullName evidence="21">TonB-dependent receptor</fullName>
    </submittedName>
</protein>
<feature type="chain" id="PRO_5040719060" evidence="18">
    <location>
        <begin position="29"/>
        <end position="715"/>
    </location>
</feature>
<feature type="domain" description="TonB-dependent receptor plug" evidence="20">
    <location>
        <begin position="64"/>
        <end position="161"/>
    </location>
</feature>
<evidence type="ECO:0000256" key="2">
    <source>
        <dbReference type="ARBA" id="ARBA00009810"/>
    </source>
</evidence>
<feature type="domain" description="TonB-dependent receptor-like beta-barrel" evidence="19">
    <location>
        <begin position="253"/>
        <end position="685"/>
    </location>
</feature>
<dbReference type="GO" id="GO:0038023">
    <property type="term" value="F:signaling receptor activity"/>
    <property type="evidence" value="ECO:0007669"/>
    <property type="project" value="InterPro"/>
</dbReference>
<dbReference type="PROSITE" id="PS01156">
    <property type="entry name" value="TONB_DEPENDENT_REC_2"/>
    <property type="match status" value="1"/>
</dbReference>
<dbReference type="SUPFAM" id="SSF56935">
    <property type="entry name" value="Porins"/>
    <property type="match status" value="1"/>
</dbReference>
<evidence type="ECO:0000256" key="18">
    <source>
        <dbReference type="SAM" id="SignalP"/>
    </source>
</evidence>
<feature type="short sequence motif" description="TonB box" evidence="15">
    <location>
        <begin position="37"/>
        <end position="43"/>
    </location>
</feature>
<gene>
    <name evidence="21" type="ORF">M9978_10845</name>
</gene>
<evidence type="ECO:0000256" key="7">
    <source>
        <dbReference type="ARBA" id="ARBA00022729"/>
    </source>
</evidence>
<dbReference type="GO" id="GO:0009279">
    <property type="term" value="C:cell outer membrane"/>
    <property type="evidence" value="ECO:0007669"/>
    <property type="project" value="UniProtKB-SubCell"/>
</dbReference>
<evidence type="ECO:0000259" key="20">
    <source>
        <dbReference type="Pfam" id="PF07715"/>
    </source>
</evidence>
<keyword evidence="9" id="KW-0406">Ion transport</keyword>
<evidence type="ECO:0000256" key="3">
    <source>
        <dbReference type="ARBA" id="ARBA00022448"/>
    </source>
</evidence>
<dbReference type="PROSITE" id="PS00430">
    <property type="entry name" value="TONB_DEPENDENT_REC_1"/>
    <property type="match status" value="1"/>
</dbReference>
<evidence type="ECO:0000256" key="12">
    <source>
        <dbReference type="ARBA" id="ARBA00023170"/>
    </source>
</evidence>
<dbReference type="CDD" id="cd01347">
    <property type="entry name" value="ligand_gated_channel"/>
    <property type="match status" value="1"/>
</dbReference>
<evidence type="ECO:0000256" key="10">
    <source>
        <dbReference type="ARBA" id="ARBA00023077"/>
    </source>
</evidence>
<keyword evidence="10 15" id="KW-0798">TonB box</keyword>
<evidence type="ECO:0000256" key="1">
    <source>
        <dbReference type="ARBA" id="ARBA00004571"/>
    </source>
</evidence>
<dbReference type="Proteomes" id="UP001139451">
    <property type="component" value="Unassembled WGS sequence"/>
</dbReference>
<comment type="caution">
    <text evidence="21">The sequence shown here is derived from an EMBL/GenBank/DDBJ whole genome shotgun (WGS) entry which is preliminary data.</text>
</comment>
<evidence type="ECO:0000259" key="19">
    <source>
        <dbReference type="Pfam" id="PF00593"/>
    </source>
</evidence>
<evidence type="ECO:0000256" key="9">
    <source>
        <dbReference type="ARBA" id="ARBA00023065"/>
    </source>
</evidence>
<dbReference type="Pfam" id="PF00593">
    <property type="entry name" value="TonB_dep_Rec_b-barrel"/>
    <property type="match status" value="1"/>
</dbReference>
<dbReference type="PROSITE" id="PS52016">
    <property type="entry name" value="TONB_DEPENDENT_REC_3"/>
    <property type="match status" value="1"/>
</dbReference>
<evidence type="ECO:0000256" key="16">
    <source>
        <dbReference type="PROSITE-ProRule" id="PRU10144"/>
    </source>
</evidence>
<comment type="similarity">
    <text evidence="2 14 17">Belongs to the TonB-dependent receptor family.</text>
</comment>
<keyword evidence="3 14" id="KW-0813">Transport</keyword>
<evidence type="ECO:0000256" key="17">
    <source>
        <dbReference type="RuleBase" id="RU003357"/>
    </source>
</evidence>
<keyword evidence="22" id="KW-1185">Reference proteome</keyword>
<dbReference type="PANTHER" id="PTHR32552">
    <property type="entry name" value="FERRICHROME IRON RECEPTOR-RELATED"/>
    <property type="match status" value="1"/>
</dbReference>
<keyword evidence="4 14" id="KW-1134">Transmembrane beta strand</keyword>
<dbReference type="InterPro" id="IPR010917">
    <property type="entry name" value="TonB_rcpt_CS"/>
</dbReference>
<name>A0A9X2HJR3_9SPHN</name>
<dbReference type="Gene3D" id="2.40.170.20">
    <property type="entry name" value="TonB-dependent receptor, beta-barrel domain"/>
    <property type="match status" value="1"/>
</dbReference>
<sequence>MVAYRTVIRGTALTALAAALVSTAPAFAQDTAEDENSIIVTAQRDNQTQVSRNGSLGALGDKDAMDTPFAVKSYNEALILNQQPLTLGAVLENDPSVRTTLGFGNMSEQFVVRGFNLFGEDIAIDGLFGVTPRQLVSPELYDQVQILNGASAFLFGAAPGGSALGGTVNLSPKRAKDKDTNRLTVNYLSDQHLGGAFDFGRRFGDGTFGARINGAYRSGDISVDDEFRKSAVVGGSFDIRTDNLRVSLDLAYQSVKAQHMRPMVQLTGTATTLPTPPRADLNYGQNWYNQTIRDIFGIFKFEYDVTENLLFYASAGARDTAERGIYQGFQVRNSITGDAFVTGSNIPRNDNNEAAQAGLRLKGEGAGITHQLNLGYSHSRYINRNSFEFGRFDADTVGGTNLNNLYNPRQIALPVFNAFRAGNLADPSLVSRTRLDSIFVSDTLGFADDVVQVTLGLRYQNIHLRQYDRNSGAQTSEYSKGTTSPVVGIVIRPSEKISLYANRIAALLQGPVALAPALNAGQVFPPYQAVQYEVGGKLALGRFNASIAAFQTDRPQTLTVNNVFTLDGLQRNKGIEVSVDGEPVKGLRIIAGVSITDATQQRTAGGANDGRNALGVPEYTANANVEWDVYGGLTLTGRVMQTGKQAFNVTNSIILPEWTRFDLGARYVFAVADAPITLRFNVDNVANKRFWASSMGGYLVQGLPRTFKASATIDF</sequence>
<dbReference type="RefSeq" id="WP_254293064.1">
    <property type="nucleotide sequence ID" value="NZ_JAMLDX010000007.1"/>
</dbReference>
<proteinExistence type="inferred from homology"/>
<dbReference type="GO" id="GO:0015344">
    <property type="term" value="F:siderophore uptake transmembrane transporter activity"/>
    <property type="evidence" value="ECO:0007669"/>
    <property type="project" value="TreeGrafter"/>
</dbReference>
<evidence type="ECO:0000256" key="15">
    <source>
        <dbReference type="PROSITE-ProRule" id="PRU10143"/>
    </source>
</evidence>
<keyword evidence="11 14" id="KW-0472">Membrane</keyword>
<dbReference type="InterPro" id="IPR000531">
    <property type="entry name" value="Beta-barrel_TonB"/>
</dbReference>
<keyword evidence="5" id="KW-0410">Iron transport</keyword>
<dbReference type="Gene3D" id="2.170.130.10">
    <property type="entry name" value="TonB-dependent receptor, plug domain"/>
    <property type="match status" value="1"/>
</dbReference>
<feature type="signal peptide" evidence="18">
    <location>
        <begin position="1"/>
        <end position="28"/>
    </location>
</feature>
<keyword evidence="6 14" id="KW-0812">Transmembrane</keyword>